<keyword evidence="6 7" id="KW-0472">Membrane</keyword>
<gene>
    <name evidence="7 8" type="primary">psaM</name>
</gene>
<evidence type="ECO:0000256" key="6">
    <source>
        <dbReference type="ARBA" id="ARBA00023136"/>
    </source>
</evidence>
<proteinExistence type="inferred from homology"/>
<dbReference type="GO" id="GO:0009522">
    <property type="term" value="C:photosystem I"/>
    <property type="evidence" value="ECO:0007669"/>
    <property type="project" value="UniProtKB-KW"/>
</dbReference>
<dbReference type="GO" id="GO:0009535">
    <property type="term" value="C:chloroplast thylakoid membrane"/>
    <property type="evidence" value="ECO:0007669"/>
    <property type="project" value="UniProtKB-SubCell"/>
</dbReference>
<feature type="transmembrane region" description="Helical" evidence="7">
    <location>
        <begin position="6"/>
        <end position="27"/>
    </location>
</feature>
<sequence length="33" mass="3568">MNISESQIFIALFGALITGILAVRLGIELYTAE</sequence>
<geneLocation type="chloroplast" evidence="8"/>
<comment type="subcellular location">
    <subcellularLocation>
        <location evidence="7">Plastid</location>
        <location evidence="7">Chloroplast thylakoid membrane</location>
        <topology evidence="7">Single-pass membrane protein</topology>
    </subcellularLocation>
</comment>
<keyword evidence="5 7" id="KW-0793">Thylakoid</keyword>
<protein>
    <recommendedName>
        <fullName evidence="7">Photosystem I reaction center subunit XII</fullName>
    </recommendedName>
    <alternativeName>
        <fullName evidence="7">PSI-M</fullName>
    </alternativeName>
</protein>
<evidence type="ECO:0000256" key="4">
    <source>
        <dbReference type="ARBA" id="ARBA00022989"/>
    </source>
</evidence>
<dbReference type="RefSeq" id="YP_009105656.1">
    <property type="nucleotide sequence ID" value="NC_025534.1"/>
</dbReference>
<comment type="similarity">
    <text evidence="7">Belongs to the PsaM family.</text>
</comment>
<evidence type="ECO:0000256" key="7">
    <source>
        <dbReference type="HAMAP-Rule" id="MF_00828"/>
    </source>
</evidence>
<evidence type="ECO:0000313" key="8">
    <source>
        <dbReference type="EMBL" id="AIT94312.1"/>
    </source>
</evidence>
<keyword evidence="8" id="KW-0150">Chloroplast</keyword>
<organism evidence="8">
    <name type="scientific">Xylochloris irregularis</name>
    <dbReference type="NCBI Taxonomy" id="480381"/>
    <lineage>
        <taxon>Eukaryota</taxon>
        <taxon>Viridiplantae</taxon>
        <taxon>Chlorophyta</taxon>
        <taxon>core chlorophytes</taxon>
        <taxon>Trebouxiophyceae</taxon>
        <taxon>Trebouxiophyceae incertae sedis</taxon>
        <taxon>Xylochloris</taxon>
    </lineage>
</organism>
<evidence type="ECO:0000256" key="5">
    <source>
        <dbReference type="ARBA" id="ARBA00023078"/>
    </source>
</evidence>
<keyword evidence="3 7" id="KW-0603">Photosystem I</keyword>
<dbReference type="GO" id="GO:0015979">
    <property type="term" value="P:photosynthesis"/>
    <property type="evidence" value="ECO:0007669"/>
    <property type="project" value="UniProtKB-UniRule"/>
</dbReference>
<dbReference type="Pfam" id="PF07465">
    <property type="entry name" value="PsaM"/>
    <property type="match status" value="1"/>
</dbReference>
<dbReference type="InterPro" id="IPR037279">
    <property type="entry name" value="PSI_PsaM_sf"/>
</dbReference>
<reference evidence="8" key="1">
    <citation type="journal article" date="2014" name="BMC Evol. Biol.">
        <title>Chloroplast phylogenomic analysis resolves deep-level relationships within the green algal class Trebouxiophyceae.</title>
        <authorList>
            <person name="Lemieux C."/>
            <person name="Otis C."/>
            <person name="Turmel M."/>
        </authorList>
    </citation>
    <scope>NUCLEOTIDE SEQUENCE</scope>
</reference>
<dbReference type="EMBL" id="KM462872">
    <property type="protein sequence ID" value="AIT94312.1"/>
    <property type="molecule type" value="Genomic_DNA"/>
</dbReference>
<evidence type="ECO:0000256" key="2">
    <source>
        <dbReference type="ARBA" id="ARBA00022692"/>
    </source>
</evidence>
<accession>A0A097KMA8</accession>
<dbReference type="NCBIfam" id="TIGR03053">
    <property type="entry name" value="PS_I_psaM"/>
    <property type="match status" value="1"/>
</dbReference>
<dbReference type="HAMAP" id="MF_00828">
    <property type="entry name" value="PSI_PsaM"/>
    <property type="match status" value="1"/>
</dbReference>
<dbReference type="AlphaFoldDB" id="A0A097KMA8"/>
<dbReference type="InterPro" id="IPR010010">
    <property type="entry name" value="PSI_PsaM"/>
</dbReference>
<dbReference type="GeneID" id="22159567"/>
<keyword evidence="1 7" id="KW-0602">Photosynthesis</keyword>
<evidence type="ECO:0000256" key="3">
    <source>
        <dbReference type="ARBA" id="ARBA00022836"/>
    </source>
</evidence>
<keyword evidence="2 7" id="KW-0812">Transmembrane</keyword>
<name>A0A097KMA8_9CHLO</name>
<evidence type="ECO:0000256" key="1">
    <source>
        <dbReference type="ARBA" id="ARBA00022531"/>
    </source>
</evidence>
<dbReference type="SUPFAM" id="SSF81548">
    <property type="entry name" value="Subunit XII of photosystem I reaction centre, PsaM"/>
    <property type="match status" value="1"/>
</dbReference>
<keyword evidence="8" id="KW-0934">Plastid</keyword>
<keyword evidence="4 7" id="KW-1133">Transmembrane helix</keyword>